<dbReference type="InterPro" id="IPR052728">
    <property type="entry name" value="O2_lipid_transport_reg"/>
</dbReference>
<protein>
    <recommendedName>
        <fullName evidence="2">Nose resistant-to-fluoxetine protein N-terminal domain-containing protein</fullName>
    </recommendedName>
</protein>
<dbReference type="AlphaFoldDB" id="A0A8D8R157"/>
<name>A0A8D8R157_9HEMI</name>
<dbReference type="EMBL" id="HBUF01120768">
    <property type="protein sequence ID" value="CAG6642081.1"/>
    <property type="molecule type" value="Transcribed_RNA"/>
</dbReference>
<evidence type="ECO:0000313" key="3">
    <source>
        <dbReference type="EMBL" id="CAG6642081.1"/>
    </source>
</evidence>
<organism evidence="3">
    <name type="scientific">Cacopsylla melanoneura</name>
    <dbReference type="NCBI Taxonomy" id="428564"/>
    <lineage>
        <taxon>Eukaryota</taxon>
        <taxon>Metazoa</taxon>
        <taxon>Ecdysozoa</taxon>
        <taxon>Arthropoda</taxon>
        <taxon>Hexapoda</taxon>
        <taxon>Insecta</taxon>
        <taxon>Pterygota</taxon>
        <taxon>Neoptera</taxon>
        <taxon>Paraneoptera</taxon>
        <taxon>Hemiptera</taxon>
        <taxon>Sternorrhyncha</taxon>
        <taxon>Psylloidea</taxon>
        <taxon>Psyllidae</taxon>
        <taxon>Psyllinae</taxon>
        <taxon>Cacopsylla</taxon>
    </lineage>
</organism>
<feature type="transmembrane region" description="Helical" evidence="1">
    <location>
        <begin position="268"/>
        <end position="288"/>
    </location>
</feature>
<dbReference type="PANTHER" id="PTHR11161:SF69">
    <property type="entry name" value="NOSE RESISTANT TO FLUOXETINE PROTEIN 6-LIKE PROTEIN"/>
    <property type="match status" value="1"/>
</dbReference>
<dbReference type="PANTHER" id="PTHR11161">
    <property type="entry name" value="O-ACYLTRANSFERASE"/>
    <property type="match status" value="1"/>
</dbReference>
<keyword evidence="1" id="KW-1133">Transmembrane helix</keyword>
<evidence type="ECO:0000259" key="2">
    <source>
        <dbReference type="SMART" id="SM00703"/>
    </source>
</evidence>
<keyword evidence="1" id="KW-0812">Transmembrane</keyword>
<feature type="domain" description="Nose resistant-to-fluoxetine protein N-terminal" evidence="2">
    <location>
        <begin position="129"/>
        <end position="254"/>
    </location>
</feature>
<evidence type="ECO:0000256" key="1">
    <source>
        <dbReference type="SAM" id="Phobius"/>
    </source>
</evidence>
<dbReference type="Pfam" id="PF20146">
    <property type="entry name" value="NRF"/>
    <property type="match status" value="1"/>
</dbReference>
<reference evidence="3" key="1">
    <citation type="submission" date="2021-05" db="EMBL/GenBank/DDBJ databases">
        <authorList>
            <person name="Alioto T."/>
            <person name="Alioto T."/>
            <person name="Gomez Garrido J."/>
        </authorList>
    </citation>
    <scope>NUCLEOTIDE SEQUENCE</scope>
</reference>
<keyword evidence="1" id="KW-0472">Membrane</keyword>
<dbReference type="SMART" id="SM00703">
    <property type="entry name" value="NRF"/>
    <property type="match status" value="1"/>
</dbReference>
<dbReference type="EMBL" id="HBUF01120767">
    <property type="protein sequence ID" value="CAG6642079.1"/>
    <property type="molecule type" value="Transcribed_RNA"/>
</dbReference>
<sequence length="355" mass="40445">MSLKFIKIETNVRWQCSLMFKLIILILSVNNLSVVVAQNQITSTEPSDPLDTRTTTSEFENVEEVKTGDAKYSNILKLTKRKLDVSDKYTDVNSFRPSQEPGSDLEWLLNIYNPHFWNPEKLPGYWNISKNCQQDMHVYLAALRNGSAWAAKMTDSSGRYSSQFFFGNDFWLGSHTLCEELQNGKTNIIVPPFVAQFYVAKMFVQLHPVFTPSPRIVSLGVCLPKECKPIDIKKLLEANTPNQPHRVFQVLKVRPVPGEYQLWKDKKVHLLATVIIVILVLMVLGSLYETILVNRQARIDARQRHAVKSNNNEDIHSLKIRSHLNSVMSPVVDDKEQLKISDSDISGDDETITGE</sequence>
<dbReference type="InterPro" id="IPR006621">
    <property type="entry name" value="Nose-resist-to-fluoxetine_N"/>
</dbReference>
<proteinExistence type="predicted"/>
<accession>A0A8D8R157</accession>